<comment type="caution">
    <text evidence="1">The sequence shown here is derived from an EMBL/GenBank/DDBJ whole genome shotgun (WGS) entry which is preliminary data.</text>
</comment>
<gene>
    <name evidence="1" type="ORF">GGR36_004336</name>
</gene>
<evidence type="ECO:0000313" key="2">
    <source>
        <dbReference type="Proteomes" id="UP000561045"/>
    </source>
</evidence>
<organism evidence="1 2">
    <name type="scientific">Niveibacterium umoris</name>
    <dbReference type="NCBI Taxonomy" id="1193620"/>
    <lineage>
        <taxon>Bacteria</taxon>
        <taxon>Pseudomonadati</taxon>
        <taxon>Pseudomonadota</taxon>
        <taxon>Betaproteobacteria</taxon>
        <taxon>Rhodocyclales</taxon>
        <taxon>Rhodocyclaceae</taxon>
        <taxon>Niveibacterium</taxon>
    </lineage>
</organism>
<protein>
    <submittedName>
        <fullName evidence="1">Uncharacterized protein</fullName>
    </submittedName>
</protein>
<name>A0A840BTY4_9RHOO</name>
<keyword evidence="2" id="KW-1185">Reference proteome</keyword>
<evidence type="ECO:0000313" key="1">
    <source>
        <dbReference type="EMBL" id="MBB4014968.1"/>
    </source>
</evidence>
<proteinExistence type="predicted"/>
<dbReference type="AlphaFoldDB" id="A0A840BTY4"/>
<reference evidence="1 2" key="1">
    <citation type="submission" date="2020-08" db="EMBL/GenBank/DDBJ databases">
        <title>Genomic Encyclopedia of Type Strains, Phase IV (KMG-IV): sequencing the most valuable type-strain genomes for metagenomic binning, comparative biology and taxonomic classification.</title>
        <authorList>
            <person name="Goeker M."/>
        </authorList>
    </citation>
    <scope>NUCLEOTIDE SEQUENCE [LARGE SCALE GENOMIC DNA]</scope>
    <source>
        <strain evidence="1 2">DSM 106739</strain>
    </source>
</reference>
<dbReference type="Proteomes" id="UP000561045">
    <property type="component" value="Unassembled WGS sequence"/>
</dbReference>
<accession>A0A840BTY4</accession>
<sequence>MSRPFLGRSAIVDIIKSNERTNAIQKREGLTGHPVRFTVCGCPDPNCGGWHTIETDRKIPSQEECAEIIKADNAARKTKKTKGQ</sequence>
<dbReference type="EMBL" id="JACIET010000009">
    <property type="protein sequence ID" value="MBB4014968.1"/>
    <property type="molecule type" value="Genomic_DNA"/>
</dbReference>